<dbReference type="InterPro" id="IPR015927">
    <property type="entry name" value="Peptidase_S24_S26A/B/C"/>
</dbReference>
<keyword evidence="6" id="KW-0742">SOS response</keyword>
<keyword evidence="5" id="KW-0234">DNA repair</keyword>
<dbReference type="CDD" id="cd06529">
    <property type="entry name" value="S24_LexA-like"/>
    <property type="match status" value="1"/>
</dbReference>
<keyword evidence="3 7" id="KW-0378">Hydrolase</keyword>
<dbReference type="InterPro" id="IPR006197">
    <property type="entry name" value="Peptidase_S24_LexA"/>
</dbReference>
<dbReference type="Gene3D" id="2.10.109.10">
    <property type="entry name" value="Umud Fragment, subunit A"/>
    <property type="match status" value="1"/>
</dbReference>
<evidence type="ECO:0000259" key="8">
    <source>
        <dbReference type="Pfam" id="PF00717"/>
    </source>
</evidence>
<organism evidence="9 10">
    <name type="scientific">Comamonas terrae</name>
    <dbReference type="NCBI Taxonomy" id="673548"/>
    <lineage>
        <taxon>Bacteria</taxon>
        <taxon>Pseudomonadati</taxon>
        <taxon>Pseudomonadota</taxon>
        <taxon>Betaproteobacteria</taxon>
        <taxon>Burkholderiales</taxon>
        <taxon>Comamonadaceae</taxon>
        <taxon>Comamonas</taxon>
    </lineage>
</organism>
<sequence>MSHTINQPFAAALTPLHIPVAGCTVPAGFPSPAEDFSGERLDISKLLVAHPQATFFMYVAGPSMREYGIDDRDLIAVDRAIRPRHGHIVVAVIEGDFTVKKLYSAHGVVKLCAGNPTYPDIVPRGNQELQIWGVVTACIKRYV</sequence>
<evidence type="ECO:0000256" key="5">
    <source>
        <dbReference type="ARBA" id="ARBA00023204"/>
    </source>
</evidence>
<evidence type="ECO:0000313" key="9">
    <source>
        <dbReference type="EMBL" id="MFD2755653.1"/>
    </source>
</evidence>
<evidence type="ECO:0000256" key="7">
    <source>
        <dbReference type="RuleBase" id="RU003991"/>
    </source>
</evidence>
<evidence type="ECO:0000256" key="6">
    <source>
        <dbReference type="ARBA" id="ARBA00023236"/>
    </source>
</evidence>
<comment type="similarity">
    <text evidence="1 7">Belongs to the peptidase S24 family.</text>
</comment>
<feature type="domain" description="Peptidase S24/S26A/S26B/S26C" evidence="8">
    <location>
        <begin position="24"/>
        <end position="135"/>
    </location>
</feature>
<gene>
    <name evidence="9" type="ORF">ACFSW6_16385</name>
</gene>
<dbReference type="PANTHER" id="PTHR33516">
    <property type="entry name" value="LEXA REPRESSOR"/>
    <property type="match status" value="1"/>
</dbReference>
<dbReference type="Pfam" id="PF00717">
    <property type="entry name" value="Peptidase_S24"/>
    <property type="match status" value="1"/>
</dbReference>
<dbReference type="PANTHER" id="PTHR33516:SF2">
    <property type="entry name" value="LEXA REPRESSOR-RELATED"/>
    <property type="match status" value="1"/>
</dbReference>
<dbReference type="SUPFAM" id="SSF51306">
    <property type="entry name" value="LexA/Signal peptidase"/>
    <property type="match status" value="1"/>
</dbReference>
<dbReference type="NCBIfam" id="NF007621">
    <property type="entry name" value="PRK10276.1"/>
    <property type="match status" value="1"/>
</dbReference>
<name>A0ABW5URV1_9BURK</name>
<dbReference type="InterPro" id="IPR050077">
    <property type="entry name" value="LexA_repressor"/>
</dbReference>
<dbReference type="Proteomes" id="UP001597463">
    <property type="component" value="Unassembled WGS sequence"/>
</dbReference>
<dbReference type="InterPro" id="IPR039418">
    <property type="entry name" value="LexA-like"/>
</dbReference>
<evidence type="ECO:0000256" key="3">
    <source>
        <dbReference type="ARBA" id="ARBA00022801"/>
    </source>
</evidence>
<dbReference type="PRINTS" id="PR00726">
    <property type="entry name" value="LEXASERPTASE"/>
</dbReference>
<evidence type="ECO:0000256" key="1">
    <source>
        <dbReference type="ARBA" id="ARBA00007484"/>
    </source>
</evidence>
<keyword evidence="2" id="KW-0227">DNA damage</keyword>
<keyword evidence="4 7" id="KW-0068">Autocatalytic cleavage</keyword>
<dbReference type="EMBL" id="JBHUMV010000007">
    <property type="protein sequence ID" value="MFD2755653.1"/>
    <property type="molecule type" value="Genomic_DNA"/>
</dbReference>
<keyword evidence="10" id="KW-1185">Reference proteome</keyword>
<comment type="caution">
    <text evidence="9">The sequence shown here is derived from an EMBL/GenBank/DDBJ whole genome shotgun (WGS) entry which is preliminary data.</text>
</comment>
<protein>
    <submittedName>
        <fullName evidence="9">LexA family protein</fullName>
    </submittedName>
</protein>
<dbReference type="RefSeq" id="WP_066482044.1">
    <property type="nucleotide sequence ID" value="NZ_BCNT01000017.1"/>
</dbReference>
<evidence type="ECO:0000313" key="10">
    <source>
        <dbReference type="Proteomes" id="UP001597463"/>
    </source>
</evidence>
<dbReference type="InterPro" id="IPR036286">
    <property type="entry name" value="LexA/Signal_pep-like_sf"/>
</dbReference>
<reference evidence="10" key="1">
    <citation type="journal article" date="2019" name="Int. J. Syst. Evol. Microbiol.">
        <title>The Global Catalogue of Microorganisms (GCM) 10K type strain sequencing project: providing services to taxonomists for standard genome sequencing and annotation.</title>
        <authorList>
            <consortium name="The Broad Institute Genomics Platform"/>
            <consortium name="The Broad Institute Genome Sequencing Center for Infectious Disease"/>
            <person name="Wu L."/>
            <person name="Ma J."/>
        </authorList>
    </citation>
    <scope>NUCLEOTIDE SEQUENCE [LARGE SCALE GENOMIC DNA]</scope>
    <source>
        <strain evidence="10">TISTR 1906</strain>
    </source>
</reference>
<evidence type="ECO:0000256" key="4">
    <source>
        <dbReference type="ARBA" id="ARBA00022813"/>
    </source>
</evidence>
<accession>A0ABW5URV1</accession>
<proteinExistence type="inferred from homology"/>
<evidence type="ECO:0000256" key="2">
    <source>
        <dbReference type="ARBA" id="ARBA00022763"/>
    </source>
</evidence>